<dbReference type="STRING" id="1817772.A2527_01950"/>
<reference evidence="1 2" key="1">
    <citation type="journal article" date="2016" name="Nat. Commun.">
        <title>Thousands of microbial genomes shed light on interconnected biogeochemical processes in an aquifer system.</title>
        <authorList>
            <person name="Anantharaman K."/>
            <person name="Brown C.T."/>
            <person name="Hug L.A."/>
            <person name="Sharon I."/>
            <person name="Castelle C.J."/>
            <person name="Probst A.J."/>
            <person name="Thomas B.C."/>
            <person name="Singh A."/>
            <person name="Wilkins M.J."/>
            <person name="Karaoz U."/>
            <person name="Brodie E.L."/>
            <person name="Williams K.H."/>
            <person name="Hubbard S.S."/>
            <person name="Banfield J.F."/>
        </authorList>
    </citation>
    <scope>NUCLEOTIDE SEQUENCE [LARGE SCALE GENOMIC DNA]</scope>
</reference>
<accession>A0A1F6GEF4</accession>
<dbReference type="AlphaFoldDB" id="A0A1F6GEF4"/>
<evidence type="ECO:0000313" key="2">
    <source>
        <dbReference type="Proteomes" id="UP000178449"/>
    </source>
</evidence>
<gene>
    <name evidence="1" type="ORF">A2527_01950</name>
</gene>
<sequence>MSLYSQIAGSIRLGAAKKEELTRSVEKGGAFFEDFNESRLKLAFSNFSDDMKKALYEILFFLHVNNPRFKQHTYTTLEITKVEGTKKEVPVTKEVNLYLEGAPCGVEGIHQLSGQFKDDFQAFIQAELKSDVPAPEGFQPIYSVASLGSIGTIGHKITSDLDLQVQFELSPFLYREQDLTDEHLLKFGTGLIHYFGRVYAAKKKYTQKHLGDPKIKNEIVAAGKQDFKRRFPILYHALLIKKGEQFQVKQDKKIDLIHEIVAMVNLHRKYCLKAERQKNDGLLKKRIKGIQDYIQSKYPKAEIYLFAYSNDDYRDGKHGTTLESKEASGSAYELILNYEVLMPGIQFTPMVPIHFLMPPEVNANRNQYERLVNYLRYHFIDLYDPFGVRLVDLGSTPPLTQSYMVAHAGAIYWESFKASSGNLPKALLNLLRIEMLFDSRFDTSMIELIKDPHKLDTFVTGEEKMPGSGTLDTDENEKEEEFFNDYGVSYGEETSEEEDEILGEADFAAGLSVQEIFRMEELYPLLTEDPWWLRYKALKIGFSEANRTVESAEERAAISATIDLGFALHIRISDVFAPPEKGKEMSHRDKVLRHFLEKAFPLSKRVRIEHIFMGEVQAVNLFEEELRSLFKGSMNRVNRMVEQSAETDKTNRDEYSIWYHYYQTNFDPKPNVVRLDILTHLKVARGRLQIGYDQNRKLWFFKSLQKGAAGDAKQNFSDEALEHLPDEVVLLEHPSFLHGIAHCIMNGYYGVFKKGTLYESHTQVEFSVAHMNLGKRSANEYAYLTPDLAVRMIEQIKEHFVPQTYDYRDCINKKREVTDIFICLSLLEFGSLSILYRDNMKVWYMDFFEHPELEEQADQLYEAWEVLLGHPVLAETIKGFFAAQKFRLTDLNKDRVAFWVNLNCARSGHGGIKQAKKEQDLAKHFKKEMVQQTKARRKKVED</sequence>
<organism evidence="1 2">
    <name type="scientific">Candidatus Lambdaproteobacteria bacterium RIFOXYD2_FULL_50_16</name>
    <dbReference type="NCBI Taxonomy" id="1817772"/>
    <lineage>
        <taxon>Bacteria</taxon>
        <taxon>Pseudomonadati</taxon>
        <taxon>Pseudomonadota</taxon>
        <taxon>Candidatus Lambdaproteobacteria</taxon>
    </lineage>
</organism>
<protein>
    <submittedName>
        <fullName evidence="1">Uncharacterized protein</fullName>
    </submittedName>
</protein>
<comment type="caution">
    <text evidence="1">The sequence shown here is derived from an EMBL/GenBank/DDBJ whole genome shotgun (WGS) entry which is preliminary data.</text>
</comment>
<dbReference type="Proteomes" id="UP000178449">
    <property type="component" value="Unassembled WGS sequence"/>
</dbReference>
<name>A0A1F6GEF4_9PROT</name>
<dbReference type="EMBL" id="MFNE01000012">
    <property type="protein sequence ID" value="OGG96499.1"/>
    <property type="molecule type" value="Genomic_DNA"/>
</dbReference>
<evidence type="ECO:0000313" key="1">
    <source>
        <dbReference type="EMBL" id="OGG96499.1"/>
    </source>
</evidence>
<proteinExistence type="predicted"/>